<dbReference type="GO" id="GO:0032259">
    <property type="term" value="P:methylation"/>
    <property type="evidence" value="ECO:0007669"/>
    <property type="project" value="UniProtKB-KW"/>
</dbReference>
<gene>
    <name evidence="2" type="ORF">J8F10_21340</name>
</gene>
<evidence type="ECO:0000313" key="2">
    <source>
        <dbReference type="EMBL" id="MBP3957805.1"/>
    </source>
</evidence>
<comment type="caution">
    <text evidence="2">The sequence shown here is derived from an EMBL/GenBank/DDBJ whole genome shotgun (WGS) entry which is preliminary data.</text>
</comment>
<evidence type="ECO:0000259" key="1">
    <source>
        <dbReference type="Pfam" id="PF08242"/>
    </source>
</evidence>
<evidence type="ECO:0000313" key="3">
    <source>
        <dbReference type="Proteomes" id="UP000676565"/>
    </source>
</evidence>
<organism evidence="2 3">
    <name type="scientific">Gemmata palustris</name>
    <dbReference type="NCBI Taxonomy" id="2822762"/>
    <lineage>
        <taxon>Bacteria</taxon>
        <taxon>Pseudomonadati</taxon>
        <taxon>Planctomycetota</taxon>
        <taxon>Planctomycetia</taxon>
        <taxon>Gemmatales</taxon>
        <taxon>Gemmataceae</taxon>
        <taxon>Gemmata</taxon>
    </lineage>
</organism>
<dbReference type="InterPro" id="IPR013217">
    <property type="entry name" value="Methyltransf_12"/>
</dbReference>
<accession>A0ABS5BVP1</accession>
<sequence length="141" mass="15518">MRRLWDRLSRSHRIADIGGGTGVIGMYLATANPGCEVTIYDHFPAQLVLGRRWAEAQSLRHVRCTEATYEQLADQKGPANHDLVLFLRGMDMRLPSPNAGTVSLEIPNGIGPGAPVTEPCRFATGLRMAPYVNRYASSRPL</sequence>
<dbReference type="Gene3D" id="3.40.50.150">
    <property type="entry name" value="Vaccinia Virus protein VP39"/>
    <property type="match status" value="1"/>
</dbReference>
<dbReference type="InterPro" id="IPR029063">
    <property type="entry name" value="SAM-dependent_MTases_sf"/>
</dbReference>
<dbReference type="Proteomes" id="UP000676565">
    <property type="component" value="Unassembled WGS sequence"/>
</dbReference>
<proteinExistence type="predicted"/>
<name>A0ABS5BVP1_9BACT</name>
<keyword evidence="3" id="KW-1185">Reference proteome</keyword>
<dbReference type="GO" id="GO:0008168">
    <property type="term" value="F:methyltransferase activity"/>
    <property type="evidence" value="ECO:0007669"/>
    <property type="project" value="UniProtKB-KW"/>
</dbReference>
<reference evidence="2 3" key="1">
    <citation type="submission" date="2021-04" db="EMBL/GenBank/DDBJ databases">
        <authorList>
            <person name="Ivanova A."/>
        </authorList>
    </citation>
    <scope>NUCLEOTIDE SEQUENCE [LARGE SCALE GENOMIC DNA]</scope>
    <source>
        <strain evidence="2 3">G18</strain>
    </source>
</reference>
<dbReference type="Pfam" id="PF08242">
    <property type="entry name" value="Methyltransf_12"/>
    <property type="match status" value="1"/>
</dbReference>
<dbReference type="RefSeq" id="WP_210657213.1">
    <property type="nucleotide sequence ID" value="NZ_JAGKQQ010000001.1"/>
</dbReference>
<dbReference type="EMBL" id="JAGKQQ010000001">
    <property type="protein sequence ID" value="MBP3957805.1"/>
    <property type="molecule type" value="Genomic_DNA"/>
</dbReference>
<keyword evidence="2" id="KW-0489">Methyltransferase</keyword>
<keyword evidence="2" id="KW-0808">Transferase</keyword>
<dbReference type="SUPFAM" id="SSF53335">
    <property type="entry name" value="S-adenosyl-L-methionine-dependent methyltransferases"/>
    <property type="match status" value="1"/>
</dbReference>
<dbReference type="CDD" id="cd02440">
    <property type="entry name" value="AdoMet_MTases"/>
    <property type="match status" value="1"/>
</dbReference>
<feature type="domain" description="Methyltransferase type 12" evidence="1">
    <location>
        <begin position="16"/>
        <end position="86"/>
    </location>
</feature>
<protein>
    <submittedName>
        <fullName evidence="2">Class I SAM-dependent methyltransferase</fullName>
    </submittedName>
</protein>